<evidence type="ECO:0000256" key="3">
    <source>
        <dbReference type="ARBA" id="ARBA00022448"/>
    </source>
</evidence>
<sequence>MLDVLEGFGVIAVVIFAGLMLGRSGVLGPTGQQVLARVVFYVATPALLYVTISSTDIGAIFSPALLATGGSAVLVFTGIFAFTLWGRRRSLGEATISGMASGYVNIGNLGIPIATYVLKDLSFVAPVLLFQLILLSPIIMVLLDSTRAETGSEWWRPLLMVLRNPIVIGAALGVAGSLTGWQLPEVVHEPVSMLAAMSVPGMLLAFGISLKDGWKLPPAGSRRQLVIITLTKLVVQPFIAWLIGGVLLGYEGLMLMGIVVTSTLPTAQNVYIYAMEYKAATQLARDAVFITTILSVPAVVVAALLFGG</sequence>
<feature type="transmembrane region" description="Helical" evidence="8">
    <location>
        <begin position="193"/>
        <end position="213"/>
    </location>
</feature>
<name>A0A2N6PE82_9MICO</name>
<reference evidence="9 10" key="1">
    <citation type="submission" date="2017-09" db="EMBL/GenBank/DDBJ databases">
        <title>Bacterial strain isolated from the female urinary microbiota.</title>
        <authorList>
            <person name="Thomas-White K."/>
            <person name="Kumar N."/>
            <person name="Forster S."/>
            <person name="Putonti C."/>
            <person name="Lawley T."/>
            <person name="Wolfe A.J."/>
        </authorList>
    </citation>
    <scope>NUCLEOTIDE SEQUENCE [LARGE SCALE GENOMIC DNA]</scope>
    <source>
        <strain evidence="9 10">UMB0680</strain>
    </source>
</reference>
<dbReference type="OrthoDB" id="5405318at2"/>
<evidence type="ECO:0000313" key="10">
    <source>
        <dbReference type="Proteomes" id="UP000235703"/>
    </source>
</evidence>
<keyword evidence="5 8" id="KW-0812">Transmembrane</keyword>
<dbReference type="Proteomes" id="UP000235703">
    <property type="component" value="Unassembled WGS sequence"/>
</dbReference>
<evidence type="ECO:0000256" key="5">
    <source>
        <dbReference type="ARBA" id="ARBA00022692"/>
    </source>
</evidence>
<dbReference type="Gene3D" id="1.20.1530.20">
    <property type="match status" value="1"/>
</dbReference>
<dbReference type="PANTHER" id="PTHR36838">
    <property type="entry name" value="AUXIN EFFLUX CARRIER FAMILY PROTEIN"/>
    <property type="match status" value="1"/>
</dbReference>
<keyword evidence="6 8" id="KW-1133">Transmembrane helix</keyword>
<dbReference type="AlphaFoldDB" id="A0A2N6PE82"/>
<evidence type="ECO:0000313" key="9">
    <source>
        <dbReference type="EMBL" id="PMB96985.1"/>
    </source>
</evidence>
<evidence type="ECO:0000256" key="4">
    <source>
        <dbReference type="ARBA" id="ARBA00022475"/>
    </source>
</evidence>
<comment type="subcellular location">
    <subcellularLocation>
        <location evidence="1">Cell membrane</location>
        <topology evidence="1">Multi-pass membrane protein</topology>
    </subcellularLocation>
</comment>
<keyword evidence="4" id="KW-1003">Cell membrane</keyword>
<dbReference type="GO" id="GO:0055085">
    <property type="term" value="P:transmembrane transport"/>
    <property type="evidence" value="ECO:0007669"/>
    <property type="project" value="InterPro"/>
</dbReference>
<feature type="transmembrane region" description="Helical" evidence="8">
    <location>
        <begin position="253"/>
        <end position="275"/>
    </location>
</feature>
<feature type="transmembrane region" description="Helical" evidence="8">
    <location>
        <begin position="123"/>
        <end position="143"/>
    </location>
</feature>
<feature type="transmembrane region" description="Helical" evidence="8">
    <location>
        <begin position="96"/>
        <end position="117"/>
    </location>
</feature>
<dbReference type="RefSeq" id="WP_102163125.1">
    <property type="nucleotide sequence ID" value="NZ_JAHHXW010000012.1"/>
</dbReference>
<keyword evidence="3" id="KW-0813">Transport</keyword>
<evidence type="ECO:0000256" key="6">
    <source>
        <dbReference type="ARBA" id="ARBA00022989"/>
    </source>
</evidence>
<organism evidence="9 10">
    <name type="scientific">Brevibacterium luteolum</name>
    <dbReference type="NCBI Taxonomy" id="199591"/>
    <lineage>
        <taxon>Bacteria</taxon>
        <taxon>Bacillati</taxon>
        <taxon>Actinomycetota</taxon>
        <taxon>Actinomycetes</taxon>
        <taxon>Micrococcales</taxon>
        <taxon>Brevibacteriaceae</taxon>
        <taxon>Brevibacterium</taxon>
    </lineage>
</organism>
<dbReference type="InterPro" id="IPR038770">
    <property type="entry name" value="Na+/solute_symporter_sf"/>
</dbReference>
<feature type="transmembrane region" description="Helical" evidence="8">
    <location>
        <begin position="164"/>
        <end position="181"/>
    </location>
</feature>
<evidence type="ECO:0000256" key="7">
    <source>
        <dbReference type="ARBA" id="ARBA00023136"/>
    </source>
</evidence>
<comment type="similarity">
    <text evidence="2">Belongs to the auxin efflux carrier (TC 2.A.69) family.</text>
</comment>
<feature type="transmembrane region" description="Helical" evidence="8">
    <location>
        <begin position="64"/>
        <end position="84"/>
    </location>
</feature>
<feature type="transmembrane region" description="Helical" evidence="8">
    <location>
        <begin position="287"/>
        <end position="306"/>
    </location>
</feature>
<evidence type="ECO:0000256" key="2">
    <source>
        <dbReference type="ARBA" id="ARBA00010145"/>
    </source>
</evidence>
<keyword evidence="7 8" id="KW-0472">Membrane</keyword>
<evidence type="ECO:0000256" key="1">
    <source>
        <dbReference type="ARBA" id="ARBA00004651"/>
    </source>
</evidence>
<dbReference type="Pfam" id="PF03547">
    <property type="entry name" value="Mem_trans"/>
    <property type="match status" value="2"/>
</dbReference>
<dbReference type="PANTHER" id="PTHR36838:SF3">
    <property type="entry name" value="TRANSPORTER AUXIN EFFLUX CARRIER EC FAMILY"/>
    <property type="match status" value="1"/>
</dbReference>
<dbReference type="InterPro" id="IPR004776">
    <property type="entry name" value="Mem_transp_PIN-like"/>
</dbReference>
<proteinExistence type="inferred from homology"/>
<gene>
    <name evidence="9" type="ORF">CJ198_13430</name>
</gene>
<evidence type="ECO:0000256" key="8">
    <source>
        <dbReference type="SAM" id="Phobius"/>
    </source>
</evidence>
<feature type="transmembrane region" description="Helical" evidence="8">
    <location>
        <begin position="34"/>
        <end position="52"/>
    </location>
</feature>
<accession>A0A2N6PE82</accession>
<feature type="transmembrane region" description="Helical" evidence="8">
    <location>
        <begin position="225"/>
        <end position="247"/>
    </location>
</feature>
<dbReference type="GO" id="GO:0005886">
    <property type="term" value="C:plasma membrane"/>
    <property type="evidence" value="ECO:0007669"/>
    <property type="project" value="UniProtKB-SubCell"/>
</dbReference>
<dbReference type="EMBL" id="PNFZ01000011">
    <property type="protein sequence ID" value="PMB96985.1"/>
    <property type="molecule type" value="Genomic_DNA"/>
</dbReference>
<keyword evidence="10" id="KW-1185">Reference proteome</keyword>
<feature type="transmembrane region" description="Helical" evidence="8">
    <location>
        <begin position="6"/>
        <end position="22"/>
    </location>
</feature>
<comment type="caution">
    <text evidence="9">The sequence shown here is derived from an EMBL/GenBank/DDBJ whole genome shotgun (WGS) entry which is preliminary data.</text>
</comment>
<protein>
    <submittedName>
        <fullName evidence="9">AEC family transporter</fullName>
    </submittedName>
</protein>